<comment type="caution">
    <text evidence="3">The sequence shown here is derived from an EMBL/GenBank/DDBJ whole genome shotgun (WGS) entry which is preliminary data.</text>
</comment>
<reference evidence="4" key="1">
    <citation type="journal article" date="2019" name="Int. J. Syst. Evol. Microbiol.">
        <title>The Global Catalogue of Microorganisms (GCM) 10K type strain sequencing project: providing services to taxonomists for standard genome sequencing and annotation.</title>
        <authorList>
            <consortium name="The Broad Institute Genomics Platform"/>
            <consortium name="The Broad Institute Genome Sequencing Center for Infectious Disease"/>
            <person name="Wu L."/>
            <person name="Ma J."/>
        </authorList>
    </citation>
    <scope>NUCLEOTIDE SEQUENCE [LARGE SCALE GENOMIC DNA]</scope>
    <source>
        <strain evidence="4">ICMP 6774ER</strain>
    </source>
</reference>
<keyword evidence="1" id="KW-0732">Signal</keyword>
<sequence>MLPLPMEHVAGAFQPAPGADSTTVLSITPAQPLAERTEYTVEVTGAKDDAGNVMALHTWSFATKELPPPPNSPTVASEYVRPTNTADATTTLTPEFRAEVTDPDDRPMTLTVEVQHDPAVPSQGTGAIWTGTTTTTVASGNYTGIFVPSGKLTDGWKVRRRARATAAGSTAPGPPGPP</sequence>
<accession>A0ABW4TC85</accession>
<gene>
    <name evidence="3" type="ORF">ACFSKW_50085</name>
</gene>
<dbReference type="InterPro" id="IPR014755">
    <property type="entry name" value="Cu-Rt/internalin_Ig-like"/>
</dbReference>
<evidence type="ECO:0000313" key="3">
    <source>
        <dbReference type="EMBL" id="MFD1939638.1"/>
    </source>
</evidence>
<feature type="domain" description="SbsA Ig-like" evidence="2">
    <location>
        <begin position="15"/>
        <end position="63"/>
    </location>
</feature>
<dbReference type="Gene3D" id="2.60.40.1220">
    <property type="match status" value="1"/>
</dbReference>
<dbReference type="Pfam" id="PF13205">
    <property type="entry name" value="Big_5"/>
    <property type="match status" value="1"/>
</dbReference>
<proteinExistence type="predicted"/>
<dbReference type="Proteomes" id="UP001597368">
    <property type="component" value="Unassembled WGS sequence"/>
</dbReference>
<organism evidence="3 4">
    <name type="scientific">Nonomuraea mangrovi</name>
    <dbReference type="NCBI Taxonomy" id="2316207"/>
    <lineage>
        <taxon>Bacteria</taxon>
        <taxon>Bacillati</taxon>
        <taxon>Actinomycetota</taxon>
        <taxon>Actinomycetes</taxon>
        <taxon>Streptosporangiales</taxon>
        <taxon>Streptosporangiaceae</taxon>
        <taxon>Nonomuraea</taxon>
    </lineage>
</organism>
<dbReference type="EMBL" id="JBHUFV010000091">
    <property type="protein sequence ID" value="MFD1939638.1"/>
    <property type="molecule type" value="Genomic_DNA"/>
</dbReference>
<keyword evidence="4" id="KW-1185">Reference proteome</keyword>
<evidence type="ECO:0000259" key="2">
    <source>
        <dbReference type="Pfam" id="PF13205"/>
    </source>
</evidence>
<evidence type="ECO:0000256" key="1">
    <source>
        <dbReference type="ARBA" id="ARBA00022729"/>
    </source>
</evidence>
<evidence type="ECO:0000313" key="4">
    <source>
        <dbReference type="Proteomes" id="UP001597368"/>
    </source>
</evidence>
<dbReference type="RefSeq" id="WP_379582100.1">
    <property type="nucleotide sequence ID" value="NZ_JBHUFV010000091.1"/>
</dbReference>
<name>A0ABW4TC85_9ACTN</name>
<dbReference type="InterPro" id="IPR032812">
    <property type="entry name" value="SbsA_Ig"/>
</dbReference>
<protein>
    <submittedName>
        <fullName evidence="3">Ig-like domain-containing protein</fullName>
    </submittedName>
</protein>